<organism evidence="1 2">
    <name type="scientific">Paenibacillus mucilaginosus (strain KNP414)</name>
    <dbReference type="NCBI Taxonomy" id="1036673"/>
    <lineage>
        <taxon>Bacteria</taxon>
        <taxon>Bacillati</taxon>
        <taxon>Bacillota</taxon>
        <taxon>Bacilli</taxon>
        <taxon>Bacillales</taxon>
        <taxon>Paenibacillaceae</taxon>
        <taxon>Paenibacillus</taxon>
    </lineage>
</organism>
<evidence type="ECO:0000313" key="1">
    <source>
        <dbReference type="EMBL" id="AEI40762.1"/>
    </source>
</evidence>
<sequence length="68" mass="7439">MKHVGKPYAGKPHVRFDEDGGIPALNSTYRGGQEKGAARSVSGMVIPSYIASLSKKRAFFYSFKSMNL</sequence>
<dbReference type="KEGG" id="pms:KNP414_02201"/>
<name>F8F532_PAEMK</name>
<reference evidence="1 2" key="2">
    <citation type="journal article" date="2013" name="Genome Announc.">
        <title>Genome Sequence of Growth-Improving Paenibacillus mucilaginosus Strain KNP414.</title>
        <authorList>
            <person name="Lu J.J."/>
            <person name="Wang J.F."/>
            <person name="Hu X.F."/>
        </authorList>
    </citation>
    <scope>NUCLEOTIDE SEQUENCE [LARGE SCALE GENOMIC DNA]</scope>
    <source>
        <strain evidence="1 2">KNP414</strain>
    </source>
</reference>
<gene>
    <name evidence="1" type="ordered locus">KNP414_02201</name>
</gene>
<proteinExistence type="predicted"/>
<reference evidence="2" key="1">
    <citation type="submission" date="2011-06" db="EMBL/GenBank/DDBJ databases">
        <title>Complete genome sequence of Paenibacillus mucilaginosus KNP414.</title>
        <authorList>
            <person name="Wang J."/>
            <person name="Hu S."/>
            <person name="Hu X."/>
            <person name="Zhang B."/>
            <person name="Dong D."/>
            <person name="Zhang S."/>
            <person name="Zhao K."/>
            <person name="Wu D."/>
        </authorList>
    </citation>
    <scope>NUCLEOTIDE SEQUENCE [LARGE SCALE GENOMIC DNA]</scope>
    <source>
        <strain evidence="2">KNP414</strain>
    </source>
</reference>
<dbReference type="AlphaFoldDB" id="F8F532"/>
<dbReference type="Proteomes" id="UP000006620">
    <property type="component" value="Chromosome"/>
</dbReference>
<dbReference type="EMBL" id="CP002869">
    <property type="protein sequence ID" value="AEI40762.1"/>
    <property type="molecule type" value="Genomic_DNA"/>
</dbReference>
<evidence type="ECO:0000313" key="2">
    <source>
        <dbReference type="Proteomes" id="UP000006620"/>
    </source>
</evidence>
<dbReference type="HOGENOM" id="CLU_2789997_0_0_9"/>
<protein>
    <submittedName>
        <fullName evidence="1">Uncharacterized protein</fullName>
    </submittedName>
</protein>
<accession>F8F532</accession>